<name>A0ABN5DMY9_9MICO</name>
<keyword evidence="3" id="KW-1185">Reference proteome</keyword>
<evidence type="ECO:0000313" key="3">
    <source>
        <dbReference type="Proteomes" id="UP000815698"/>
    </source>
</evidence>
<feature type="region of interest" description="Disordered" evidence="1">
    <location>
        <begin position="71"/>
        <end position="100"/>
    </location>
</feature>
<protein>
    <submittedName>
        <fullName evidence="2">Uncharacterized protein</fullName>
    </submittedName>
</protein>
<evidence type="ECO:0000256" key="1">
    <source>
        <dbReference type="SAM" id="MobiDB-lite"/>
    </source>
</evidence>
<gene>
    <name evidence="2" type="ORF">COP05_01155</name>
</gene>
<organism evidence="2 3">
    <name type="scientific">Dermabacter jinjuensis</name>
    <dbReference type="NCBI Taxonomy" id="1667168"/>
    <lineage>
        <taxon>Bacteria</taxon>
        <taxon>Bacillati</taxon>
        <taxon>Actinomycetota</taxon>
        <taxon>Actinomycetes</taxon>
        <taxon>Micrococcales</taxon>
        <taxon>Dermabacteraceae</taxon>
        <taxon>Dermabacter</taxon>
    </lineage>
</organism>
<accession>A0ABN5DMY9</accession>
<feature type="compositionally biased region" description="Basic and acidic residues" evidence="1">
    <location>
        <begin position="71"/>
        <end position="83"/>
    </location>
</feature>
<dbReference type="EMBL" id="CP023482">
    <property type="protein sequence ID" value="ATH95852.1"/>
    <property type="molecule type" value="Genomic_DNA"/>
</dbReference>
<sequence length="115" mass="12589">MQRGLQLPQEMMTKMVAGDAAGVCDMMVLSKDGTLVRFDVPELREQCAAQLQTGIDSSSMKSMTREQVKEASDPKHFELHDNGDGTATFARDGKPSPTKLARLDDGSLRLLVDSF</sequence>
<dbReference type="Proteomes" id="UP000815698">
    <property type="component" value="Chromosome"/>
</dbReference>
<evidence type="ECO:0000313" key="2">
    <source>
        <dbReference type="EMBL" id="ATH95852.1"/>
    </source>
</evidence>
<reference evidence="2 3" key="1">
    <citation type="journal article" date="2016" name="Int. J. Syst. Evol. Microbiol.">
        <title>Dermabacter jinjuensis sp. nov., a novel species of the genus Dermabacter isolated from a clinical specimen.</title>
        <authorList>
            <person name="Park Y.K."/>
            <person name="Lee K.M."/>
            <person name="Lee W.K."/>
            <person name="Cho M.J."/>
            <person name="Lee H.S."/>
            <person name="Cho Y.G."/>
            <person name="Lee Y.C."/>
            <person name="Lee W.K."/>
            <person name="Seong W.K."/>
            <person name="Hwang K.J."/>
        </authorList>
    </citation>
    <scope>NUCLEOTIDE SEQUENCE [LARGE SCALE GENOMIC DNA]</scope>
    <source>
        <strain evidence="2 3">32T</strain>
    </source>
</reference>
<proteinExistence type="predicted"/>